<comment type="caution">
    <text evidence="1">The sequence shown here is derived from an EMBL/GenBank/DDBJ whole genome shotgun (WGS) entry which is preliminary data.</text>
</comment>
<sequence>MSAFHMLFAEPDVEPVEGRYGFCWNCEHNVHAVRADHGIGRFEYWGNKGVHHDWRDVCPNCGEDLQDPKDGADEPVARHVRLFDEV</sequence>
<evidence type="ECO:0000313" key="1">
    <source>
        <dbReference type="EMBL" id="MCG5072243.1"/>
    </source>
</evidence>
<proteinExistence type="predicted"/>
<protein>
    <submittedName>
        <fullName evidence="1">Uncharacterized protein</fullName>
    </submittedName>
</protein>
<dbReference type="RefSeq" id="WP_238461994.1">
    <property type="nucleotide sequence ID" value="NZ_JAKLJA010000001.1"/>
</dbReference>
<gene>
    <name evidence="1" type="ORF">L5014_02510</name>
</gene>
<reference evidence="1" key="1">
    <citation type="submission" date="2022-01" db="EMBL/GenBank/DDBJ databases">
        <title>Genome sequence and assembly of Parabukholderia sp. RG36.</title>
        <authorList>
            <person name="Chhetri G."/>
        </authorList>
    </citation>
    <scope>NUCLEOTIDE SEQUENCE</scope>
    <source>
        <strain evidence="1">RG36</strain>
    </source>
</reference>
<name>A0A9X1RND8_9BURK</name>
<dbReference type="Proteomes" id="UP001139308">
    <property type="component" value="Unassembled WGS sequence"/>
</dbReference>
<dbReference type="EMBL" id="JAKLJA010000001">
    <property type="protein sequence ID" value="MCG5072243.1"/>
    <property type="molecule type" value="Genomic_DNA"/>
</dbReference>
<keyword evidence="2" id="KW-1185">Reference proteome</keyword>
<evidence type="ECO:0000313" key="2">
    <source>
        <dbReference type="Proteomes" id="UP001139308"/>
    </source>
</evidence>
<dbReference type="AlphaFoldDB" id="A0A9X1RND8"/>
<accession>A0A9X1RND8</accession>
<organism evidence="1 2">
    <name type="scientific">Paraburkholderia tagetis</name>
    <dbReference type="NCBI Taxonomy" id="2913261"/>
    <lineage>
        <taxon>Bacteria</taxon>
        <taxon>Pseudomonadati</taxon>
        <taxon>Pseudomonadota</taxon>
        <taxon>Betaproteobacteria</taxon>
        <taxon>Burkholderiales</taxon>
        <taxon>Burkholderiaceae</taxon>
        <taxon>Paraburkholderia</taxon>
    </lineage>
</organism>